<dbReference type="AlphaFoldDB" id="A0A1W2A8I3"/>
<evidence type="ECO:0000256" key="1">
    <source>
        <dbReference type="SAM" id="Phobius"/>
    </source>
</evidence>
<feature type="transmembrane region" description="Helical" evidence="1">
    <location>
        <begin position="26"/>
        <end position="53"/>
    </location>
</feature>
<evidence type="ECO:0000313" key="3">
    <source>
        <dbReference type="Proteomes" id="UP000192738"/>
    </source>
</evidence>
<keyword evidence="1" id="KW-1133">Transmembrane helix</keyword>
<accession>A0A1W2A8I3</accession>
<keyword evidence="3" id="KW-1185">Reference proteome</keyword>
<keyword evidence="1" id="KW-0472">Membrane</keyword>
<dbReference type="RefSeq" id="WP_084575072.1">
    <property type="nucleotide sequence ID" value="NZ_CP155572.1"/>
</dbReference>
<sequence length="59" mass="6355">MANTYCYKGYCDGAHEEGKIKLLDKFLIAGGYILAMLVLSALVLFGASQGIYIDPALLP</sequence>
<evidence type="ECO:0000313" key="2">
    <source>
        <dbReference type="EMBL" id="SMC56782.1"/>
    </source>
</evidence>
<dbReference type="Proteomes" id="UP000192738">
    <property type="component" value="Unassembled WGS sequence"/>
</dbReference>
<dbReference type="STRING" id="112901.SAMN04488500_105142"/>
<dbReference type="EMBL" id="FWXI01000005">
    <property type="protein sequence ID" value="SMC56782.1"/>
    <property type="molecule type" value="Genomic_DNA"/>
</dbReference>
<organism evidence="2 3">
    <name type="scientific">Sporomusa malonica</name>
    <dbReference type="NCBI Taxonomy" id="112901"/>
    <lineage>
        <taxon>Bacteria</taxon>
        <taxon>Bacillati</taxon>
        <taxon>Bacillota</taxon>
        <taxon>Negativicutes</taxon>
        <taxon>Selenomonadales</taxon>
        <taxon>Sporomusaceae</taxon>
        <taxon>Sporomusa</taxon>
    </lineage>
</organism>
<protein>
    <submittedName>
        <fullName evidence="2">Uncharacterized protein</fullName>
    </submittedName>
</protein>
<dbReference type="OrthoDB" id="1684475at2"/>
<reference evidence="2 3" key="1">
    <citation type="submission" date="2017-04" db="EMBL/GenBank/DDBJ databases">
        <authorList>
            <person name="Afonso C.L."/>
            <person name="Miller P.J."/>
            <person name="Scott M.A."/>
            <person name="Spackman E."/>
            <person name="Goraichik I."/>
            <person name="Dimitrov K.M."/>
            <person name="Suarez D.L."/>
            <person name="Swayne D.E."/>
        </authorList>
    </citation>
    <scope>NUCLEOTIDE SEQUENCE [LARGE SCALE GENOMIC DNA]</scope>
    <source>
        <strain evidence="2 3">DSM 5090</strain>
    </source>
</reference>
<proteinExistence type="predicted"/>
<gene>
    <name evidence="2" type="ORF">SAMN04488500_105142</name>
</gene>
<keyword evidence="1" id="KW-0812">Transmembrane</keyword>
<name>A0A1W2A8I3_9FIRM</name>